<evidence type="ECO:0000313" key="3">
    <source>
        <dbReference type="Proteomes" id="UP000235388"/>
    </source>
</evidence>
<evidence type="ECO:0000256" key="1">
    <source>
        <dbReference type="SAM" id="MobiDB-lite"/>
    </source>
</evidence>
<feature type="region of interest" description="Disordered" evidence="1">
    <location>
        <begin position="1"/>
        <end position="35"/>
    </location>
</feature>
<dbReference type="Proteomes" id="UP000235388">
    <property type="component" value="Unassembled WGS sequence"/>
</dbReference>
<name>A0A2N5TYR8_9BASI</name>
<keyword evidence="3" id="KW-1185">Reference proteome</keyword>
<dbReference type="STRING" id="200324.A0A2N5TYR8"/>
<dbReference type="AlphaFoldDB" id="A0A2N5TYR8"/>
<protein>
    <submittedName>
        <fullName evidence="2">Uncharacterized protein</fullName>
    </submittedName>
</protein>
<proteinExistence type="predicted"/>
<organism evidence="2 3">
    <name type="scientific">Puccinia coronata f. sp. avenae</name>
    <dbReference type="NCBI Taxonomy" id="200324"/>
    <lineage>
        <taxon>Eukaryota</taxon>
        <taxon>Fungi</taxon>
        <taxon>Dikarya</taxon>
        <taxon>Basidiomycota</taxon>
        <taxon>Pucciniomycotina</taxon>
        <taxon>Pucciniomycetes</taxon>
        <taxon>Pucciniales</taxon>
        <taxon>Pucciniaceae</taxon>
        <taxon>Puccinia</taxon>
    </lineage>
</organism>
<comment type="caution">
    <text evidence="2">The sequence shown here is derived from an EMBL/GenBank/DDBJ whole genome shotgun (WGS) entry which is preliminary data.</text>
</comment>
<feature type="compositionally biased region" description="Basic and acidic residues" evidence="1">
    <location>
        <begin position="19"/>
        <end position="35"/>
    </location>
</feature>
<accession>A0A2N5TYR8</accession>
<gene>
    <name evidence="2" type="ORF">PCANC_23722</name>
</gene>
<reference evidence="2 3" key="1">
    <citation type="submission" date="2017-11" db="EMBL/GenBank/DDBJ databases">
        <title>De novo assembly and phasing of dikaryotic genomes from two isolates of Puccinia coronata f. sp. avenae, the causal agent of oat crown rust.</title>
        <authorList>
            <person name="Miller M.E."/>
            <person name="Zhang Y."/>
            <person name="Omidvar V."/>
            <person name="Sperschneider J."/>
            <person name="Schwessinger B."/>
            <person name="Raley C."/>
            <person name="Palmer J.M."/>
            <person name="Garnica D."/>
            <person name="Upadhyaya N."/>
            <person name="Rathjen J."/>
            <person name="Taylor J.M."/>
            <person name="Park R.F."/>
            <person name="Dodds P.N."/>
            <person name="Hirsch C.D."/>
            <person name="Kianian S.F."/>
            <person name="Figueroa M."/>
        </authorList>
    </citation>
    <scope>NUCLEOTIDE SEQUENCE [LARGE SCALE GENOMIC DNA]</scope>
    <source>
        <strain evidence="2">12NC29</strain>
    </source>
</reference>
<sequence length="310" mass="34439">MASINIIEDAPENPNANKEVPDKPQTHKQVPEKTKANKIPDVWVNMNNGDLAESKTTRLVELYWDQPKGLVGHIPLLETDPSYLAKKAREERLGFPKCKCSNCMPEESKALLIVIQLANSQNCNAMLNNPLLFYNPSAQPPFIEETRKKAFKGTCAYSEAISEDLIRHLVQQFKHFYIEILGPAPEFQAKDFFGPNKAKAIVKAFDQEAAASNCKKNQAITASKRLAQRQSRADGLAAEKELCSQNVPAAKSLLATKKAKIFKEKAAEKARITDEKAAKKEQVAIAKAQKIALMKEEKAKIKALAAKEKL</sequence>
<dbReference type="EMBL" id="PGCJ01000371">
    <property type="protein sequence ID" value="PLW30614.1"/>
    <property type="molecule type" value="Genomic_DNA"/>
</dbReference>
<evidence type="ECO:0000313" key="2">
    <source>
        <dbReference type="EMBL" id="PLW30614.1"/>
    </source>
</evidence>